<keyword evidence="1" id="KW-0812">Transmembrane</keyword>
<evidence type="ECO:0000313" key="3">
    <source>
        <dbReference type="Proteomes" id="UP001262754"/>
    </source>
</evidence>
<feature type="transmembrane region" description="Helical" evidence="1">
    <location>
        <begin position="134"/>
        <end position="157"/>
    </location>
</feature>
<sequence length="199" mass="21917">MSTVIKLKPRAETIAAPETAAQRRVRQGSCALAWLFTGLLVLSTAILVTALGAMLFYKGELVRIGPDNCYIGAGPPNSVAFGSLPLPHRLIYCLVGIVRATPIIMLFWSLRALFRLYARGRVFSPENGRSFSRIGGWLCAYALSPFVCHLFLSATGYEIDRNWAHMASVQALVLGLLVFVIGQVMRVGREIEEDREAFV</sequence>
<dbReference type="Pfam" id="PF11188">
    <property type="entry name" value="DUF2975"/>
    <property type="match status" value="1"/>
</dbReference>
<evidence type="ECO:0008006" key="4">
    <source>
        <dbReference type="Google" id="ProtNLM"/>
    </source>
</evidence>
<keyword evidence="1" id="KW-1133">Transmembrane helix</keyword>
<keyword evidence="3" id="KW-1185">Reference proteome</keyword>
<evidence type="ECO:0000313" key="2">
    <source>
        <dbReference type="EMBL" id="MDR6533636.1"/>
    </source>
</evidence>
<gene>
    <name evidence="2" type="ORF">J2800_004402</name>
</gene>
<dbReference type="EMBL" id="JAVDRL010000013">
    <property type="protein sequence ID" value="MDR6533636.1"/>
    <property type="molecule type" value="Genomic_DNA"/>
</dbReference>
<organism evidence="2 3">
    <name type="scientific">Caulobacter rhizosphaerae</name>
    <dbReference type="NCBI Taxonomy" id="2010972"/>
    <lineage>
        <taxon>Bacteria</taxon>
        <taxon>Pseudomonadati</taxon>
        <taxon>Pseudomonadota</taxon>
        <taxon>Alphaproteobacteria</taxon>
        <taxon>Caulobacterales</taxon>
        <taxon>Caulobacteraceae</taxon>
        <taxon>Caulobacter</taxon>
    </lineage>
</organism>
<protein>
    <recommendedName>
        <fullName evidence="4">DUF2975 family protein</fullName>
    </recommendedName>
</protein>
<accession>A0ABU1N6D1</accession>
<feature type="transmembrane region" description="Helical" evidence="1">
    <location>
        <begin position="163"/>
        <end position="185"/>
    </location>
</feature>
<dbReference type="RefSeq" id="WP_056752459.1">
    <property type="nucleotide sequence ID" value="NZ_BMLD01000014.1"/>
</dbReference>
<reference evidence="2 3" key="1">
    <citation type="submission" date="2023-07" db="EMBL/GenBank/DDBJ databases">
        <title>Sorghum-associated microbial communities from plants grown in Nebraska, USA.</title>
        <authorList>
            <person name="Schachtman D."/>
        </authorList>
    </citation>
    <scope>NUCLEOTIDE SEQUENCE [LARGE SCALE GENOMIC DNA]</scope>
    <source>
        <strain evidence="2 3">DS2154</strain>
    </source>
</reference>
<name>A0ABU1N6D1_9CAUL</name>
<evidence type="ECO:0000256" key="1">
    <source>
        <dbReference type="SAM" id="Phobius"/>
    </source>
</evidence>
<feature type="transmembrane region" description="Helical" evidence="1">
    <location>
        <begin position="89"/>
        <end position="114"/>
    </location>
</feature>
<keyword evidence="1" id="KW-0472">Membrane</keyword>
<dbReference type="InterPro" id="IPR021354">
    <property type="entry name" value="DUF2975"/>
</dbReference>
<comment type="caution">
    <text evidence="2">The sequence shown here is derived from an EMBL/GenBank/DDBJ whole genome shotgun (WGS) entry which is preliminary data.</text>
</comment>
<proteinExistence type="predicted"/>
<dbReference type="Proteomes" id="UP001262754">
    <property type="component" value="Unassembled WGS sequence"/>
</dbReference>
<feature type="transmembrane region" description="Helical" evidence="1">
    <location>
        <begin position="32"/>
        <end position="57"/>
    </location>
</feature>